<gene>
    <name evidence="1" type="ORF">SDC9_171343</name>
</gene>
<organism evidence="1">
    <name type="scientific">bioreactor metagenome</name>
    <dbReference type="NCBI Taxonomy" id="1076179"/>
    <lineage>
        <taxon>unclassified sequences</taxon>
        <taxon>metagenomes</taxon>
        <taxon>ecological metagenomes</taxon>
    </lineage>
</organism>
<evidence type="ECO:0000313" key="1">
    <source>
        <dbReference type="EMBL" id="MPN23950.1"/>
    </source>
</evidence>
<dbReference type="AlphaFoldDB" id="A0A645GCZ8"/>
<name>A0A645GCZ8_9ZZZZ</name>
<protein>
    <submittedName>
        <fullName evidence="1">Uncharacterized protein</fullName>
    </submittedName>
</protein>
<reference evidence="1" key="1">
    <citation type="submission" date="2019-08" db="EMBL/GenBank/DDBJ databases">
        <authorList>
            <person name="Kucharzyk K."/>
            <person name="Murdoch R.W."/>
            <person name="Higgins S."/>
            <person name="Loffler F."/>
        </authorList>
    </citation>
    <scope>NUCLEOTIDE SEQUENCE</scope>
</reference>
<sequence>MDQIQILHSWISKGVDKKRALKKLLNMFSVRDKCGRYYPYCGIVIAYCEKKLKQDNYANS</sequence>
<accession>A0A645GCZ8</accession>
<comment type="caution">
    <text evidence="1">The sequence shown here is derived from an EMBL/GenBank/DDBJ whole genome shotgun (WGS) entry which is preliminary data.</text>
</comment>
<dbReference type="EMBL" id="VSSQ01072605">
    <property type="protein sequence ID" value="MPN23950.1"/>
    <property type="molecule type" value="Genomic_DNA"/>
</dbReference>
<proteinExistence type="predicted"/>